<dbReference type="CDD" id="cd01086">
    <property type="entry name" value="MetAP1"/>
    <property type="match status" value="1"/>
</dbReference>
<dbReference type="AlphaFoldDB" id="A0A2H6KHN4"/>
<comment type="similarity">
    <text evidence="5">Belongs to the peptidase M24A family. Methionine aminopeptidase type 1 subfamily.</text>
</comment>
<feature type="compositionally biased region" description="Basic and acidic residues" evidence="6">
    <location>
        <begin position="122"/>
        <end position="131"/>
    </location>
</feature>
<dbReference type="GO" id="GO:0004239">
    <property type="term" value="F:initiator methionyl aminopeptidase activity"/>
    <property type="evidence" value="ECO:0007669"/>
    <property type="project" value="UniProtKB-UniRule"/>
</dbReference>
<evidence type="ECO:0000256" key="3">
    <source>
        <dbReference type="ARBA" id="ARBA00022723"/>
    </source>
</evidence>
<dbReference type="GeneID" id="39876276"/>
<dbReference type="InterPro" id="IPR001714">
    <property type="entry name" value="Pept_M24_MAP"/>
</dbReference>
<feature type="binding site" evidence="5">
    <location>
        <position position="278"/>
    </location>
    <ligand>
        <name>substrate</name>
    </ligand>
</feature>
<comment type="catalytic activity">
    <reaction evidence="5">
        <text>Release of N-terminal amino acids, preferentially methionine, from peptides and arylamides.</text>
        <dbReference type="EC" id="3.4.11.18"/>
    </reaction>
</comment>
<feature type="binding site" evidence="5">
    <location>
        <position position="542"/>
    </location>
    <ligand>
        <name>substrate</name>
    </ligand>
</feature>
<dbReference type="HAMAP" id="MF_01974">
    <property type="entry name" value="MetAP_1"/>
    <property type="match status" value="1"/>
</dbReference>
<feature type="binding site" evidence="5">
    <location>
        <position position="421"/>
    </location>
    <ligand>
        <name>a divalent metal cation</name>
        <dbReference type="ChEBI" id="CHEBI:60240"/>
        <label>2</label>
        <note>catalytic</note>
    </ligand>
</feature>
<comment type="caution">
    <text evidence="8">The sequence shown here is derived from an EMBL/GenBank/DDBJ whole genome shotgun (WGS) entry which is preliminary data.</text>
</comment>
<gene>
    <name evidence="8" type="ORF">BOVATA_039990</name>
</gene>
<dbReference type="InterPro" id="IPR000994">
    <property type="entry name" value="Pept_M24"/>
</dbReference>
<evidence type="ECO:0000256" key="4">
    <source>
        <dbReference type="ARBA" id="ARBA00022801"/>
    </source>
</evidence>
<dbReference type="InterPro" id="IPR002467">
    <property type="entry name" value="Pept_M24A_MAP1"/>
</dbReference>
<organism evidence="8 9">
    <name type="scientific">Babesia ovata</name>
    <dbReference type="NCBI Taxonomy" id="189622"/>
    <lineage>
        <taxon>Eukaryota</taxon>
        <taxon>Sar</taxon>
        <taxon>Alveolata</taxon>
        <taxon>Apicomplexa</taxon>
        <taxon>Aconoidasida</taxon>
        <taxon>Piroplasmida</taxon>
        <taxon>Babesiidae</taxon>
        <taxon>Babesia</taxon>
    </lineage>
</organism>
<dbReference type="SUPFAM" id="SSF55920">
    <property type="entry name" value="Creatinase/aminopeptidase"/>
    <property type="match status" value="2"/>
</dbReference>
<evidence type="ECO:0000313" key="8">
    <source>
        <dbReference type="EMBL" id="GBE62506.1"/>
    </source>
</evidence>
<keyword evidence="9" id="KW-1185">Reference proteome</keyword>
<feature type="binding site" evidence="5">
    <location>
        <position position="535"/>
    </location>
    <ligand>
        <name>a divalent metal cation</name>
        <dbReference type="ChEBI" id="CHEBI:60240"/>
        <label>2</label>
        <note>catalytic</note>
    </ligand>
</feature>
<dbReference type="EMBL" id="BDSA01000005">
    <property type="protein sequence ID" value="GBE62506.1"/>
    <property type="molecule type" value="Genomic_DNA"/>
</dbReference>
<dbReference type="PANTHER" id="PTHR43330">
    <property type="entry name" value="METHIONINE AMINOPEPTIDASE"/>
    <property type="match status" value="1"/>
</dbReference>
<dbReference type="Gene3D" id="3.90.230.10">
    <property type="entry name" value="Creatinase/methionine aminopeptidase superfamily"/>
    <property type="match status" value="2"/>
</dbReference>
<comment type="cofactor">
    <cofactor evidence="5">
        <name>Co(2+)</name>
        <dbReference type="ChEBI" id="CHEBI:48828"/>
    </cofactor>
    <cofactor evidence="5">
        <name>Zn(2+)</name>
        <dbReference type="ChEBI" id="CHEBI:29105"/>
    </cofactor>
    <cofactor evidence="5">
        <name>Mn(2+)</name>
        <dbReference type="ChEBI" id="CHEBI:29035"/>
    </cofactor>
    <cofactor evidence="5">
        <name>Fe(2+)</name>
        <dbReference type="ChEBI" id="CHEBI:29033"/>
    </cofactor>
    <text evidence="5">Binds 2 divalent metal cations per subunit. Has a high-affinity and a low affinity metal-binding site. The true nature of the physiological cofactor is under debate. The enzyme is active with cobalt, zinc, manganese or divalent iron ions. Most likely, methionine aminopeptidases function as mononuclear Fe(2+)-metalloproteases under physiological conditions, and the catalytically relevant metal-binding site has been assigned to the histidine-containing high-affinity site.</text>
</comment>
<accession>A0A2H6KHN4</accession>
<dbReference type="RefSeq" id="XP_028868749.1">
    <property type="nucleotide sequence ID" value="XM_029012916.1"/>
</dbReference>
<feature type="binding site" evidence="5">
    <location>
        <position position="599"/>
    </location>
    <ligand>
        <name>a divalent metal cation</name>
        <dbReference type="ChEBI" id="CHEBI:60240"/>
        <label>2</label>
        <note>catalytic</note>
    </ligand>
</feature>
<feature type="region of interest" description="Disordered" evidence="6">
    <location>
        <begin position="110"/>
        <end position="131"/>
    </location>
</feature>
<keyword evidence="1 5" id="KW-0031">Aminopeptidase</keyword>
<evidence type="ECO:0000256" key="2">
    <source>
        <dbReference type="ARBA" id="ARBA00022670"/>
    </source>
</evidence>
<keyword evidence="3 5" id="KW-0479">Metal-binding</keyword>
<dbReference type="GO" id="GO:0006508">
    <property type="term" value="P:proteolysis"/>
    <property type="evidence" value="ECO:0007669"/>
    <property type="project" value="UniProtKB-KW"/>
</dbReference>
<evidence type="ECO:0000313" key="9">
    <source>
        <dbReference type="Proteomes" id="UP000236319"/>
    </source>
</evidence>
<reference evidence="8 9" key="1">
    <citation type="journal article" date="2017" name="BMC Genomics">
        <title>Whole-genome assembly of Babesia ovata and comparative genomics between closely related pathogens.</title>
        <authorList>
            <person name="Yamagishi J."/>
            <person name="Asada M."/>
            <person name="Hakimi H."/>
            <person name="Tanaka T.Q."/>
            <person name="Sugimoto C."/>
            <person name="Kawazu S."/>
        </authorList>
    </citation>
    <scope>NUCLEOTIDE SEQUENCE [LARGE SCALE GENOMIC DNA]</scope>
    <source>
        <strain evidence="8 9">Miyake</strain>
    </source>
</reference>
<keyword evidence="4 5" id="KW-0378">Hydrolase</keyword>
<protein>
    <submittedName>
        <fullName evidence="8">Methionine aminopeptidase</fullName>
    </submittedName>
</protein>
<keyword evidence="2 5" id="KW-0645">Protease</keyword>
<evidence type="ECO:0000259" key="7">
    <source>
        <dbReference type="Pfam" id="PF00557"/>
    </source>
</evidence>
<feature type="binding site" evidence="5">
    <location>
        <position position="421"/>
    </location>
    <ligand>
        <name>a divalent metal cation</name>
        <dbReference type="ChEBI" id="CHEBI:60240"/>
        <label>1</label>
    </ligand>
</feature>
<evidence type="ECO:0000256" key="6">
    <source>
        <dbReference type="SAM" id="MobiDB-lite"/>
    </source>
</evidence>
<dbReference type="OrthoDB" id="3209743at2759"/>
<dbReference type="Pfam" id="PF00557">
    <property type="entry name" value="Peptidase_M24"/>
    <property type="match status" value="2"/>
</dbReference>
<dbReference type="GO" id="GO:0070006">
    <property type="term" value="F:metalloaminopeptidase activity"/>
    <property type="evidence" value="ECO:0007669"/>
    <property type="project" value="UniProtKB-UniRule"/>
</dbReference>
<evidence type="ECO:0000256" key="5">
    <source>
        <dbReference type="HAMAP-Rule" id="MF_03174"/>
    </source>
</evidence>
<feature type="binding site" evidence="5">
    <location>
        <position position="567"/>
    </location>
    <ligand>
        <name>a divalent metal cation</name>
        <dbReference type="ChEBI" id="CHEBI:60240"/>
        <label>2</label>
        <note>catalytic</note>
    </ligand>
</feature>
<dbReference type="PRINTS" id="PR00599">
    <property type="entry name" value="MAPEPTIDASE"/>
</dbReference>
<feature type="binding site" evidence="5">
    <location>
        <position position="295"/>
    </location>
    <ligand>
        <name>a divalent metal cation</name>
        <dbReference type="ChEBI" id="CHEBI:60240"/>
        <label>1</label>
    </ligand>
</feature>
<feature type="domain" description="Peptidase M24" evidence="7">
    <location>
        <begin position="212"/>
        <end position="319"/>
    </location>
</feature>
<dbReference type="InterPro" id="IPR036005">
    <property type="entry name" value="Creatinase/aminopeptidase-like"/>
</dbReference>
<dbReference type="GO" id="GO:0046872">
    <property type="term" value="F:metal ion binding"/>
    <property type="evidence" value="ECO:0007669"/>
    <property type="project" value="UniProtKB-UniRule"/>
</dbReference>
<feature type="domain" description="Peptidase M24" evidence="7">
    <location>
        <begin position="486"/>
        <end position="606"/>
    </location>
</feature>
<dbReference type="Proteomes" id="UP000236319">
    <property type="component" value="Unassembled WGS sequence"/>
</dbReference>
<dbReference type="VEuPathDB" id="PiroplasmaDB:BOVATA_039990"/>
<dbReference type="PANTHER" id="PTHR43330:SF8">
    <property type="entry name" value="METHIONINE AMINOPEPTIDASE 1D, MITOCHONDRIAL"/>
    <property type="match status" value="1"/>
</dbReference>
<evidence type="ECO:0000256" key="1">
    <source>
        <dbReference type="ARBA" id="ARBA00022438"/>
    </source>
</evidence>
<name>A0A2H6KHN4_9APIC</name>
<proteinExistence type="inferred from homology"/>
<sequence length="632" mass="70732">MIIPLFGIAATFTGLAFRDGVSGEAAAVSAPNVAGSRPIWSCKPAFCAGNTAPIAFLRHFVDEGPGVGGRPFRSCEHGVAQTARCRQKRPADIASQKHVLEKERYIRRLAPKGFGSPNTPKPEPESNKSKEVLQGLKKDYPSATVKQIWDVYNYTGPIRKGVVSGRLLPAKGVARPNYYKSGIPTYVDYPRETDYRGEDDPRGTIKNAQEIEGIRKACRIAREILDSINPLVVEGVFTDDIDRLVHKMARIKGVYPSPLNYHGFPKSVCTSVNEIACHGIPDSTVLSAGDLLNVDITVYADGFHGDVSETFIVLPAKDPKRVANRKTEIGMYERNKMRYHASLHDNVWDAGATIMMQLNLLQAFDAAARRLQSNEGWSEWFEYLYTDNPDRKPLFLSNKENDLKRVGTRVAMDVEQLYNTDSHESDYDGRIVGLPITQIPTTISPPGQPKKFTTMPNPEIIKHIFQKADPNRHLKPYLFSHTFEDDIDLMKVAYDALMKAIEICAPGVRVSEIGRVIREWVETHNCNVLPNLVGHGIGRNFHENPIIHHTDNESDVVMEPGMVFTIEPIVTRSRHAECVTWPDGWTMATQDGKKTAQFEHTILITDNGHEILTKRLPSSPSLYWDQPIQTIL</sequence>
<feature type="binding site" evidence="5">
    <location>
        <position position="599"/>
    </location>
    <ligand>
        <name>a divalent metal cation</name>
        <dbReference type="ChEBI" id="CHEBI:60240"/>
        <label>1</label>
    </ligand>
</feature>